<proteinExistence type="predicted"/>
<dbReference type="EMBL" id="BJYX01000004">
    <property type="protein sequence ID" value="GEO29436.1"/>
    <property type="molecule type" value="Genomic_DNA"/>
</dbReference>
<name>A0A512CYX9_9MICO</name>
<dbReference type="RefSeq" id="WP_147064488.1">
    <property type="nucleotide sequence ID" value="NZ_BAAARO010000023.1"/>
</dbReference>
<keyword evidence="2" id="KW-1185">Reference proteome</keyword>
<reference evidence="1 2" key="1">
    <citation type="submission" date="2019-07" db="EMBL/GenBank/DDBJ databases">
        <title>Whole genome shotgun sequence of Terrabacter aerolatus NBRC 106305.</title>
        <authorList>
            <person name="Hosoyama A."/>
            <person name="Uohara A."/>
            <person name="Ohji S."/>
            <person name="Ichikawa N."/>
        </authorList>
    </citation>
    <scope>NUCLEOTIDE SEQUENCE [LARGE SCALE GENOMIC DNA]</scope>
    <source>
        <strain evidence="1 2">NBRC 106305</strain>
    </source>
</reference>
<accession>A0A512CYX9</accession>
<evidence type="ECO:0000313" key="2">
    <source>
        <dbReference type="Proteomes" id="UP000321534"/>
    </source>
</evidence>
<organism evidence="1 2">
    <name type="scientific">Terrabacter aerolatus</name>
    <dbReference type="NCBI Taxonomy" id="422442"/>
    <lineage>
        <taxon>Bacteria</taxon>
        <taxon>Bacillati</taxon>
        <taxon>Actinomycetota</taxon>
        <taxon>Actinomycetes</taxon>
        <taxon>Micrococcales</taxon>
        <taxon>Intrasporangiaceae</taxon>
        <taxon>Terrabacter</taxon>
    </lineage>
</organism>
<comment type="caution">
    <text evidence="1">The sequence shown here is derived from an EMBL/GenBank/DDBJ whole genome shotgun (WGS) entry which is preliminary data.</text>
</comment>
<protein>
    <submittedName>
        <fullName evidence="1">Uncharacterized protein</fullName>
    </submittedName>
</protein>
<gene>
    <name evidence="1" type="ORF">TAE01_12460</name>
</gene>
<dbReference type="Proteomes" id="UP000321534">
    <property type="component" value="Unassembled WGS sequence"/>
</dbReference>
<evidence type="ECO:0000313" key="1">
    <source>
        <dbReference type="EMBL" id="GEO29436.1"/>
    </source>
</evidence>
<sequence length="61" mass="6921">MRYEGDPAEPAWMNGFTDLHTGHIECGECGSLVLKSDRAARLHQGWHANIEEDIERAARRD</sequence>
<dbReference type="AlphaFoldDB" id="A0A512CYX9"/>